<dbReference type="EMBL" id="WXYO01000008">
    <property type="protein sequence ID" value="NAS13844.1"/>
    <property type="molecule type" value="Genomic_DNA"/>
</dbReference>
<dbReference type="InterPro" id="IPR009057">
    <property type="entry name" value="Homeodomain-like_sf"/>
</dbReference>
<name>A0A6L9EGG6_9FLAO</name>
<evidence type="ECO:0000313" key="6">
    <source>
        <dbReference type="Proteomes" id="UP000475249"/>
    </source>
</evidence>
<dbReference type="GO" id="GO:0003700">
    <property type="term" value="F:DNA-binding transcription factor activity"/>
    <property type="evidence" value="ECO:0007669"/>
    <property type="project" value="InterPro"/>
</dbReference>
<protein>
    <submittedName>
        <fullName evidence="5">Helix-turn-helix domain-containing protein</fullName>
    </submittedName>
</protein>
<dbReference type="InterPro" id="IPR050204">
    <property type="entry name" value="AraC_XylS_family_regulators"/>
</dbReference>
<dbReference type="RefSeq" id="WP_161436888.1">
    <property type="nucleotide sequence ID" value="NZ_WXYO01000008.1"/>
</dbReference>
<accession>A0A6L9EGG6</accession>
<proteinExistence type="predicted"/>
<dbReference type="Proteomes" id="UP000475249">
    <property type="component" value="Unassembled WGS sequence"/>
</dbReference>
<keyword evidence="6" id="KW-1185">Reference proteome</keyword>
<reference evidence="5 6" key="1">
    <citation type="submission" date="2020-01" db="EMBL/GenBank/DDBJ databases">
        <title>Bacteria diversity of Porities sp.</title>
        <authorList>
            <person name="Wang G."/>
        </authorList>
    </citation>
    <scope>NUCLEOTIDE SEQUENCE [LARGE SCALE GENOMIC DNA]</scope>
    <source>
        <strain evidence="5 6">R33</strain>
    </source>
</reference>
<dbReference type="SUPFAM" id="SSF46689">
    <property type="entry name" value="Homeodomain-like"/>
    <property type="match status" value="2"/>
</dbReference>
<comment type="caution">
    <text evidence="5">The sequence shown here is derived from an EMBL/GenBank/DDBJ whole genome shotgun (WGS) entry which is preliminary data.</text>
</comment>
<feature type="domain" description="HTH araC/xylS-type" evidence="4">
    <location>
        <begin position="158"/>
        <end position="260"/>
    </location>
</feature>
<dbReference type="Pfam" id="PF20240">
    <property type="entry name" value="DUF6597"/>
    <property type="match status" value="1"/>
</dbReference>
<evidence type="ECO:0000313" key="5">
    <source>
        <dbReference type="EMBL" id="NAS13844.1"/>
    </source>
</evidence>
<evidence type="ECO:0000256" key="1">
    <source>
        <dbReference type="ARBA" id="ARBA00023015"/>
    </source>
</evidence>
<evidence type="ECO:0000256" key="2">
    <source>
        <dbReference type="ARBA" id="ARBA00023125"/>
    </source>
</evidence>
<evidence type="ECO:0000256" key="3">
    <source>
        <dbReference type="ARBA" id="ARBA00023163"/>
    </source>
</evidence>
<dbReference type="Gene3D" id="1.10.10.60">
    <property type="entry name" value="Homeodomain-like"/>
    <property type="match status" value="1"/>
</dbReference>
<organism evidence="5 6">
    <name type="scientific">Poritiphilus flavus</name>
    <dbReference type="NCBI Taxonomy" id="2697053"/>
    <lineage>
        <taxon>Bacteria</taxon>
        <taxon>Pseudomonadati</taxon>
        <taxon>Bacteroidota</taxon>
        <taxon>Flavobacteriia</taxon>
        <taxon>Flavobacteriales</taxon>
        <taxon>Flavobacteriaceae</taxon>
        <taxon>Poritiphilus</taxon>
    </lineage>
</organism>
<dbReference type="GO" id="GO:0043565">
    <property type="term" value="F:sequence-specific DNA binding"/>
    <property type="evidence" value="ECO:0007669"/>
    <property type="project" value="InterPro"/>
</dbReference>
<dbReference type="PANTHER" id="PTHR46796">
    <property type="entry name" value="HTH-TYPE TRANSCRIPTIONAL ACTIVATOR RHAS-RELATED"/>
    <property type="match status" value="1"/>
</dbReference>
<gene>
    <name evidence="5" type="ORF">GTQ38_17655</name>
</gene>
<keyword evidence="3" id="KW-0804">Transcription</keyword>
<dbReference type="AlphaFoldDB" id="A0A6L9EGG6"/>
<evidence type="ECO:0000259" key="4">
    <source>
        <dbReference type="PROSITE" id="PS01124"/>
    </source>
</evidence>
<dbReference type="InterPro" id="IPR046532">
    <property type="entry name" value="DUF6597"/>
</dbReference>
<dbReference type="PROSITE" id="PS01124">
    <property type="entry name" value="HTH_ARAC_FAMILY_2"/>
    <property type="match status" value="1"/>
</dbReference>
<dbReference type="PANTHER" id="PTHR46796:SF13">
    <property type="entry name" value="HTH-TYPE TRANSCRIPTIONAL ACTIVATOR RHAS"/>
    <property type="match status" value="1"/>
</dbReference>
<keyword evidence="2" id="KW-0238">DNA-binding</keyword>
<dbReference type="SMART" id="SM00342">
    <property type="entry name" value="HTH_ARAC"/>
    <property type="match status" value="1"/>
</dbReference>
<keyword evidence="1" id="KW-0805">Transcription regulation</keyword>
<dbReference type="Pfam" id="PF12833">
    <property type="entry name" value="HTH_18"/>
    <property type="match status" value="1"/>
</dbReference>
<dbReference type="InterPro" id="IPR018060">
    <property type="entry name" value="HTH_AraC"/>
</dbReference>
<sequence>MIFNQYQIPTRLEKYVSDLLYHKDYFPQHEKDKYLPDGAINIVFELTDNPKYIYDNESGKIQQECSDVWFSGVQKDYITISSHHEEMMVLVFRPGAGFPLLHTSVAIYTNRVVPAEEVLGDPILKLFQELKLPTAPEEKFLAIERWLDVQLRKDDFYLEVIRYAIEAIENSPTQINLLKLSEKLGYSQKQFIQHFKKYVGITPKQFHRIVRFNEILSAVENGEELSWTVIAVDCGYFDQAHFIKDFQSFSGINPTKYLTDIGDYPNFLPVK</sequence>